<sequence length="65" mass="7527">MALPERGFCFSLSIRESNKKNLSWINEEPQYTEFVPVGAKPYTLFKSIYTNNTNRFVLPVPAFSH</sequence>
<dbReference type="AlphaFoldDB" id="A0A0C2GSK8"/>
<keyword evidence="2" id="KW-1185">Reference proteome</keyword>
<evidence type="ECO:0000313" key="2">
    <source>
        <dbReference type="Proteomes" id="UP000054047"/>
    </source>
</evidence>
<organism evidence="1 2">
    <name type="scientific">Ancylostoma duodenale</name>
    <dbReference type="NCBI Taxonomy" id="51022"/>
    <lineage>
        <taxon>Eukaryota</taxon>
        <taxon>Metazoa</taxon>
        <taxon>Ecdysozoa</taxon>
        <taxon>Nematoda</taxon>
        <taxon>Chromadorea</taxon>
        <taxon>Rhabditida</taxon>
        <taxon>Rhabditina</taxon>
        <taxon>Rhabditomorpha</taxon>
        <taxon>Strongyloidea</taxon>
        <taxon>Ancylostomatidae</taxon>
        <taxon>Ancylostomatinae</taxon>
        <taxon>Ancylostoma</taxon>
    </lineage>
</organism>
<evidence type="ECO:0000313" key="1">
    <source>
        <dbReference type="EMBL" id="KIH61979.1"/>
    </source>
</evidence>
<name>A0A0C2GSK8_9BILA</name>
<reference evidence="1 2" key="1">
    <citation type="submission" date="2013-12" db="EMBL/GenBank/DDBJ databases">
        <title>Draft genome of the parsitic nematode Ancylostoma duodenale.</title>
        <authorList>
            <person name="Mitreva M."/>
        </authorList>
    </citation>
    <scope>NUCLEOTIDE SEQUENCE [LARGE SCALE GENOMIC DNA]</scope>
    <source>
        <strain evidence="1 2">Zhejiang</strain>
    </source>
</reference>
<dbReference type="Proteomes" id="UP000054047">
    <property type="component" value="Unassembled WGS sequence"/>
</dbReference>
<gene>
    <name evidence="1" type="ORF">ANCDUO_07743</name>
</gene>
<protein>
    <submittedName>
        <fullName evidence="1">Uncharacterized protein</fullName>
    </submittedName>
</protein>
<dbReference type="EMBL" id="KN729682">
    <property type="protein sequence ID" value="KIH61979.1"/>
    <property type="molecule type" value="Genomic_DNA"/>
</dbReference>
<dbReference type="OrthoDB" id="5819442at2759"/>
<proteinExistence type="predicted"/>
<accession>A0A0C2GSK8</accession>
<dbReference type="SUPFAM" id="SSF56973">
    <property type="entry name" value="Aerolisin/ETX pore-forming domain"/>
    <property type="match status" value="1"/>
</dbReference>